<name>A0A2N1PQJ0_9BACT</name>
<accession>A0A2N1PQJ0</accession>
<dbReference type="CDD" id="cd03801">
    <property type="entry name" value="GT4_PimA-like"/>
    <property type="match status" value="1"/>
</dbReference>
<evidence type="ECO:0000313" key="2">
    <source>
        <dbReference type="EMBL" id="PKK90610.1"/>
    </source>
</evidence>
<dbReference type="PANTHER" id="PTHR45947:SF3">
    <property type="entry name" value="SULFOQUINOVOSYL TRANSFERASE SQD2"/>
    <property type="match status" value="1"/>
</dbReference>
<organism evidence="2 3">
    <name type="scientific">Candidatus Wallbacteria bacterium HGW-Wallbacteria-1</name>
    <dbReference type="NCBI Taxonomy" id="2013854"/>
    <lineage>
        <taxon>Bacteria</taxon>
        <taxon>Candidatus Walliibacteriota</taxon>
    </lineage>
</organism>
<gene>
    <name evidence="2" type="ORF">CVV64_09645</name>
</gene>
<dbReference type="Pfam" id="PF00534">
    <property type="entry name" value="Glycos_transf_1"/>
    <property type="match status" value="1"/>
</dbReference>
<dbReference type="PANTHER" id="PTHR45947">
    <property type="entry name" value="SULFOQUINOVOSYL TRANSFERASE SQD2"/>
    <property type="match status" value="1"/>
</dbReference>
<dbReference type="InterPro" id="IPR050194">
    <property type="entry name" value="Glycosyltransferase_grp1"/>
</dbReference>
<dbReference type="InterPro" id="IPR001296">
    <property type="entry name" value="Glyco_trans_1"/>
</dbReference>
<dbReference type="EMBL" id="PGXC01000005">
    <property type="protein sequence ID" value="PKK90610.1"/>
    <property type="molecule type" value="Genomic_DNA"/>
</dbReference>
<evidence type="ECO:0000313" key="3">
    <source>
        <dbReference type="Proteomes" id="UP000233256"/>
    </source>
</evidence>
<feature type="domain" description="Glycosyl transferase family 1" evidence="1">
    <location>
        <begin position="207"/>
        <end position="363"/>
    </location>
</feature>
<dbReference type="SUPFAM" id="SSF53756">
    <property type="entry name" value="UDP-Glycosyltransferase/glycogen phosphorylase"/>
    <property type="match status" value="1"/>
</dbReference>
<reference evidence="2 3" key="1">
    <citation type="journal article" date="2017" name="ISME J.">
        <title>Potential for microbial H2 and metal transformations associated with novel bacteria and archaea in deep terrestrial subsurface sediments.</title>
        <authorList>
            <person name="Hernsdorf A.W."/>
            <person name="Amano Y."/>
            <person name="Miyakawa K."/>
            <person name="Ise K."/>
            <person name="Suzuki Y."/>
            <person name="Anantharaman K."/>
            <person name="Probst A."/>
            <person name="Burstein D."/>
            <person name="Thomas B.C."/>
            <person name="Banfield J.F."/>
        </authorList>
    </citation>
    <scope>NUCLEOTIDE SEQUENCE [LARGE SCALE GENOMIC DNA]</scope>
    <source>
        <strain evidence="2">HGW-Wallbacteria-1</strain>
    </source>
</reference>
<sequence>MIRGAMKPRVLLVSHSAIVPGYRCLASRMAQRGNLDISLVAPRTWIEANSQQSYIEAPDMDDSIRIMVERTFCWGLRNRTARNVTHIYPRTLSILDEVKPHAIYLVEEPYSLVTSSWIWASSMMGLSPAIIVFSGQSVFKTYPFPFNMLERYVLSKTHMFLPVNNDVAGVLRLKGASRTRVVPLGFDENSFRVLTENDKTSFSENSDCSKGYFNIGFLGTISRQKGIPELMQTFEILKKNAHSDENPDFRLIVVGEGELRDQVKSAEVQNPGKISFRGFIPHSRVPDCLREFDLLVVPSVDMDNVREQLGRVIIEAMACGIPVVGSNSGEIGRVIGNPEMVVPQRNPDALATVIRKMACDRDFYEAERVRTIAWARKFSWSAIAATVENHLFDAMDIAGVRVR</sequence>
<dbReference type="GO" id="GO:0016757">
    <property type="term" value="F:glycosyltransferase activity"/>
    <property type="evidence" value="ECO:0007669"/>
    <property type="project" value="InterPro"/>
</dbReference>
<proteinExistence type="predicted"/>
<dbReference type="Proteomes" id="UP000233256">
    <property type="component" value="Unassembled WGS sequence"/>
</dbReference>
<evidence type="ECO:0000259" key="1">
    <source>
        <dbReference type="Pfam" id="PF00534"/>
    </source>
</evidence>
<dbReference type="Gene3D" id="3.40.50.2000">
    <property type="entry name" value="Glycogen Phosphorylase B"/>
    <property type="match status" value="2"/>
</dbReference>
<dbReference type="AlphaFoldDB" id="A0A2N1PQJ0"/>
<protein>
    <recommendedName>
        <fullName evidence="1">Glycosyl transferase family 1 domain-containing protein</fullName>
    </recommendedName>
</protein>
<comment type="caution">
    <text evidence="2">The sequence shown here is derived from an EMBL/GenBank/DDBJ whole genome shotgun (WGS) entry which is preliminary data.</text>
</comment>